<gene>
    <name evidence="2" type="ORF">QBE54_03870</name>
</gene>
<keyword evidence="1" id="KW-0812">Transmembrane</keyword>
<evidence type="ECO:0000256" key="1">
    <source>
        <dbReference type="SAM" id="Phobius"/>
    </source>
</evidence>
<organism evidence="2 3">
    <name type="scientific">Thermatribacter velox</name>
    <dbReference type="NCBI Taxonomy" id="3039681"/>
    <lineage>
        <taxon>Bacteria</taxon>
        <taxon>Pseudomonadati</taxon>
        <taxon>Atribacterota</taxon>
        <taxon>Atribacteria</taxon>
        <taxon>Atribacterales</taxon>
        <taxon>Thermatribacteraceae</taxon>
        <taxon>Thermatribacter</taxon>
    </lineage>
</organism>
<protein>
    <submittedName>
        <fullName evidence="2">Uncharacterized protein</fullName>
    </submittedName>
</protein>
<name>A0ABZ2YCZ2_9BACT</name>
<evidence type="ECO:0000313" key="2">
    <source>
        <dbReference type="EMBL" id="WZL76874.1"/>
    </source>
</evidence>
<dbReference type="Proteomes" id="UP001461341">
    <property type="component" value="Chromosome"/>
</dbReference>
<keyword evidence="1" id="KW-0472">Membrane</keyword>
<reference evidence="2 3" key="1">
    <citation type="submission" date="2023-03" db="EMBL/GenBank/DDBJ databases">
        <title>Novel Species.</title>
        <authorList>
            <person name="Ma S."/>
        </authorList>
    </citation>
    <scope>NUCLEOTIDE SEQUENCE [LARGE SCALE GENOMIC DNA]</scope>
    <source>
        <strain evidence="2 3">B11</strain>
    </source>
</reference>
<keyword evidence="1" id="KW-1133">Transmembrane helix</keyword>
<dbReference type="RefSeq" id="WP_369019038.1">
    <property type="nucleotide sequence ID" value="NZ_CP121689.1"/>
</dbReference>
<dbReference type="EMBL" id="CP121689">
    <property type="protein sequence ID" value="WZL76874.1"/>
    <property type="molecule type" value="Genomic_DNA"/>
</dbReference>
<evidence type="ECO:0000313" key="3">
    <source>
        <dbReference type="Proteomes" id="UP001461341"/>
    </source>
</evidence>
<feature type="transmembrane region" description="Helical" evidence="1">
    <location>
        <begin position="12"/>
        <end position="30"/>
    </location>
</feature>
<accession>A0ABZ2YCZ2</accession>
<keyword evidence="3" id="KW-1185">Reference proteome</keyword>
<proteinExistence type="predicted"/>
<sequence>MLLPRMSTGDWIFWSIICWAFFNLFWLRFVEAYVPQWVGVILATVVSLCLFKYGPRPLEEEEEEEEEE</sequence>